<organism evidence="1 2">
    <name type="scientific">Hymenobacter cavernae</name>
    <dbReference type="NCBI Taxonomy" id="2044852"/>
    <lineage>
        <taxon>Bacteria</taxon>
        <taxon>Pseudomonadati</taxon>
        <taxon>Bacteroidota</taxon>
        <taxon>Cytophagia</taxon>
        <taxon>Cytophagales</taxon>
        <taxon>Hymenobacteraceae</taxon>
        <taxon>Hymenobacter</taxon>
    </lineage>
</organism>
<accession>A0ABQ1U756</accession>
<evidence type="ECO:0008006" key="3">
    <source>
        <dbReference type="Google" id="ProtNLM"/>
    </source>
</evidence>
<protein>
    <recommendedName>
        <fullName evidence="3">GLPGLI family protein</fullName>
    </recommendedName>
</protein>
<name>A0ABQ1U756_9BACT</name>
<dbReference type="RefSeq" id="WP_188814033.1">
    <property type="nucleotide sequence ID" value="NZ_BMHT01000003.1"/>
</dbReference>
<sequence>MKFNLVLIIALAVTLSAFTSGEKFFSGRIIYKNSFTNLQGDDISDKLAPFFGAEQHYYISGPNYKAYNEKQQLLQLYTGANNEYIYFKDGQVAQKFDAAKPSSTDTKVTPLAQTATVLGHPCKAVEIVAGGVTTVYFYATDLKVRPKDYAKHAFGDWYTYLKATQGGLTLKYMSTNPKVGYVMTSEAASVQAMPLTSTEFSVTASERQ</sequence>
<dbReference type="EMBL" id="BMHT01000003">
    <property type="protein sequence ID" value="GGF10562.1"/>
    <property type="molecule type" value="Genomic_DNA"/>
</dbReference>
<evidence type="ECO:0000313" key="1">
    <source>
        <dbReference type="EMBL" id="GGF10562.1"/>
    </source>
</evidence>
<gene>
    <name evidence="1" type="ORF">GCM10011383_22160</name>
</gene>
<proteinExistence type="predicted"/>
<evidence type="ECO:0000313" key="2">
    <source>
        <dbReference type="Proteomes" id="UP000632273"/>
    </source>
</evidence>
<keyword evidence="2" id="KW-1185">Reference proteome</keyword>
<dbReference type="Proteomes" id="UP000632273">
    <property type="component" value="Unassembled WGS sequence"/>
</dbReference>
<reference evidence="2" key="1">
    <citation type="journal article" date="2019" name="Int. J. Syst. Evol. Microbiol.">
        <title>The Global Catalogue of Microorganisms (GCM) 10K type strain sequencing project: providing services to taxonomists for standard genome sequencing and annotation.</title>
        <authorList>
            <consortium name="The Broad Institute Genomics Platform"/>
            <consortium name="The Broad Institute Genome Sequencing Center for Infectious Disease"/>
            <person name="Wu L."/>
            <person name="Ma J."/>
        </authorList>
    </citation>
    <scope>NUCLEOTIDE SEQUENCE [LARGE SCALE GENOMIC DNA]</scope>
    <source>
        <strain evidence="2">CGMCC 1.15197</strain>
    </source>
</reference>
<comment type="caution">
    <text evidence="1">The sequence shown here is derived from an EMBL/GenBank/DDBJ whole genome shotgun (WGS) entry which is preliminary data.</text>
</comment>